<comment type="caution">
    <text evidence="11">The sequence shown here is derived from an EMBL/GenBank/DDBJ whole genome shotgun (WGS) entry which is preliminary data.</text>
</comment>
<evidence type="ECO:0000256" key="2">
    <source>
        <dbReference type="ARBA" id="ARBA00004752"/>
    </source>
</evidence>
<dbReference type="SUPFAM" id="SSF53623">
    <property type="entry name" value="MurD-like peptide ligases, catalytic domain"/>
    <property type="match status" value="1"/>
</dbReference>
<dbReference type="NCBIfam" id="TIGR01087">
    <property type="entry name" value="murD"/>
    <property type="match status" value="1"/>
</dbReference>
<dbReference type="Gene3D" id="3.40.1190.10">
    <property type="entry name" value="Mur-like, catalytic domain"/>
    <property type="match status" value="1"/>
</dbReference>
<evidence type="ECO:0000313" key="11">
    <source>
        <dbReference type="EMBL" id="KJV69554.1"/>
    </source>
</evidence>
<comment type="similarity">
    <text evidence="9">Belongs to the MurCDEF family.</text>
</comment>
<keyword evidence="4 9" id="KW-0436">Ligase</keyword>
<evidence type="ECO:0000256" key="7">
    <source>
        <dbReference type="ARBA" id="ARBA00022840"/>
    </source>
</evidence>
<evidence type="ECO:0000256" key="9">
    <source>
        <dbReference type="HAMAP-Rule" id="MF_00639"/>
    </source>
</evidence>
<dbReference type="SUPFAM" id="SSF53244">
    <property type="entry name" value="MurD-like peptide ligases, peptide-binding domain"/>
    <property type="match status" value="1"/>
</dbReference>
<dbReference type="GO" id="GO:0071555">
    <property type="term" value="P:cell wall organization"/>
    <property type="evidence" value="ECO:0007669"/>
    <property type="project" value="UniProtKB-KW"/>
</dbReference>
<dbReference type="Gene3D" id="3.40.50.720">
    <property type="entry name" value="NAD(P)-binding Rossmann-like Domain"/>
    <property type="match status" value="1"/>
</dbReference>
<evidence type="ECO:0000256" key="8">
    <source>
        <dbReference type="ARBA" id="ARBA00023306"/>
    </source>
</evidence>
<comment type="subcellular location">
    <subcellularLocation>
        <location evidence="1 9">Cytoplasm</location>
    </subcellularLocation>
</comment>
<dbReference type="PANTHER" id="PTHR43692">
    <property type="entry name" value="UDP-N-ACETYLMURAMOYLALANINE--D-GLUTAMATE LIGASE"/>
    <property type="match status" value="1"/>
</dbReference>
<dbReference type="GO" id="GO:0008764">
    <property type="term" value="F:UDP-N-acetylmuramoylalanine-D-glutamate ligase activity"/>
    <property type="evidence" value="ECO:0007669"/>
    <property type="project" value="UniProtKB-UniRule"/>
</dbReference>
<dbReference type="Proteomes" id="UP000033562">
    <property type="component" value="Unassembled WGS sequence"/>
</dbReference>
<keyword evidence="3 9" id="KW-0963">Cytoplasm</keyword>
<dbReference type="UniPathway" id="UPA00219"/>
<keyword evidence="9" id="KW-0573">Peptidoglycan synthesis</keyword>
<dbReference type="InterPro" id="IPR036565">
    <property type="entry name" value="Mur-like_cat_sf"/>
</dbReference>
<dbReference type="Pfam" id="PF08245">
    <property type="entry name" value="Mur_ligase_M"/>
    <property type="match status" value="1"/>
</dbReference>
<reference evidence="11 12" key="1">
    <citation type="submission" date="2015-02" db="EMBL/GenBank/DDBJ databases">
        <title>Genome Sequencing of Rickettsiales.</title>
        <authorList>
            <person name="Daugherty S.C."/>
            <person name="Su Q."/>
            <person name="Abolude K."/>
            <person name="Beier-Sexton M."/>
            <person name="Carlyon J.A."/>
            <person name="Carter R."/>
            <person name="Day N.P."/>
            <person name="Dumler S.J."/>
            <person name="Dyachenko V."/>
            <person name="Godinez A."/>
            <person name="Kurtti T.J."/>
            <person name="Lichay M."/>
            <person name="Mullins K.E."/>
            <person name="Ott S."/>
            <person name="Pappas-Brown V."/>
            <person name="Paris D.H."/>
            <person name="Patel P."/>
            <person name="Richards A.L."/>
            <person name="Sadzewicz L."/>
            <person name="Sears K."/>
            <person name="Seidman D."/>
            <person name="Sengamalay N."/>
            <person name="Stenos J."/>
            <person name="Tallon L.J."/>
            <person name="Vincent G."/>
            <person name="Fraser C.M."/>
            <person name="Munderloh U."/>
            <person name="Dunning-Hotopp J.C."/>
        </authorList>
    </citation>
    <scope>NUCLEOTIDE SEQUENCE [LARGE SCALE GENOMIC DNA]</scope>
    <source>
        <strain evidence="11 12">RAC413</strain>
    </source>
</reference>
<keyword evidence="12" id="KW-1185">Reference proteome</keyword>
<feature type="domain" description="Mur ligase central" evidence="10">
    <location>
        <begin position="116"/>
        <end position="235"/>
    </location>
</feature>
<comment type="pathway">
    <text evidence="2 9">Cell wall biogenesis; peptidoglycan biosynthesis.</text>
</comment>
<dbReference type="InterPro" id="IPR018109">
    <property type="entry name" value="Folylpolyglutamate_synth_CS"/>
</dbReference>
<dbReference type="GO" id="GO:0005737">
    <property type="term" value="C:cytoplasm"/>
    <property type="evidence" value="ECO:0007669"/>
    <property type="project" value="UniProtKB-SubCell"/>
</dbReference>
<accession>A0A0F3NRQ2</accession>
<dbReference type="HAMAP" id="MF_00639">
    <property type="entry name" value="MurD"/>
    <property type="match status" value="1"/>
</dbReference>
<dbReference type="GO" id="GO:0009252">
    <property type="term" value="P:peptidoglycan biosynthetic process"/>
    <property type="evidence" value="ECO:0007669"/>
    <property type="project" value="UniProtKB-UniRule"/>
</dbReference>
<dbReference type="PATRIC" id="fig|1359163.3.peg.920"/>
<dbReference type="InterPro" id="IPR013221">
    <property type="entry name" value="Mur_ligase_cen"/>
</dbReference>
<comment type="function">
    <text evidence="9">Cell wall formation. Catalyzes the addition of glutamate to the nucleotide precursor UDP-N-acetylmuramoyl-L-alanine (UMA).</text>
</comment>
<protein>
    <recommendedName>
        <fullName evidence="9">UDP-N-acetylmuramoylalanine--D-glutamate ligase</fullName>
        <ecNumber evidence="9">6.3.2.9</ecNumber>
    </recommendedName>
    <alternativeName>
        <fullName evidence="9">D-glutamic acid-adding enzyme</fullName>
    </alternativeName>
    <alternativeName>
        <fullName evidence="9">UDP-N-acetylmuramoyl-L-alanyl-D-glutamate synthetase</fullName>
    </alternativeName>
</protein>
<keyword evidence="5 9" id="KW-0132">Cell division</keyword>
<dbReference type="InterPro" id="IPR036615">
    <property type="entry name" value="Mur_ligase_C_dom_sf"/>
</dbReference>
<evidence type="ECO:0000259" key="10">
    <source>
        <dbReference type="Pfam" id="PF08245"/>
    </source>
</evidence>
<keyword evidence="9" id="KW-0961">Cell wall biogenesis/degradation</keyword>
<keyword evidence="8 9" id="KW-0131">Cell cycle</keyword>
<feature type="binding site" evidence="9">
    <location>
        <begin position="118"/>
        <end position="124"/>
    </location>
    <ligand>
        <name>ATP</name>
        <dbReference type="ChEBI" id="CHEBI:30616"/>
    </ligand>
</feature>
<dbReference type="SUPFAM" id="SSF51984">
    <property type="entry name" value="MurCD N-terminal domain"/>
    <property type="match status" value="1"/>
</dbReference>
<keyword evidence="7 9" id="KW-0067">ATP-binding</keyword>
<evidence type="ECO:0000256" key="5">
    <source>
        <dbReference type="ARBA" id="ARBA00022618"/>
    </source>
</evidence>
<sequence length="445" mass="50234">MILLPDYKGKKVAVFGLGKTGISVLKSLSLSGAQVFFWDDNVSVLKNMEMLENCYCVHPNEYNWNEISNLVLSPGIPYFGDKQHWVVKLAKYHSCPIISDIELLYQSQKKSKFVCITGTNGKSTTTELIGLILKYAKINVEVGGNIGKSALTLNPNAEVYVLELSSQQIDLLNVIDIDIVVLLNITADHMDIYGNMANYISVKTKILNYSKVSVINYDDTITNKVFRNIVGNKIAFSSTVRLDEGVSFIDDCLYMGSKILKIGELYINKKHNLENLAASYIVAKHINISDDIIIHAMKNFKGLKHRNQLVGKVRNVYFVNDSKATNASATEKALMSYKNIYWIVGGRSKDMGISKLWMYFYRVKKAFLIGESVSMFAKLMEDNNVDYVKCYDLEVAVKIAYELAIKDVQDAIILLSPACASWDQWKNFEERGNKFCELVQQLIAF</sequence>
<evidence type="ECO:0000256" key="6">
    <source>
        <dbReference type="ARBA" id="ARBA00022741"/>
    </source>
</evidence>
<dbReference type="EC" id="6.3.2.9" evidence="9"/>
<evidence type="ECO:0000256" key="3">
    <source>
        <dbReference type="ARBA" id="ARBA00022490"/>
    </source>
</evidence>
<name>A0A0F3NRQ2_9RICK</name>
<dbReference type="GO" id="GO:0008360">
    <property type="term" value="P:regulation of cell shape"/>
    <property type="evidence" value="ECO:0007669"/>
    <property type="project" value="UniProtKB-KW"/>
</dbReference>
<evidence type="ECO:0000313" key="12">
    <source>
        <dbReference type="Proteomes" id="UP000033562"/>
    </source>
</evidence>
<keyword evidence="9" id="KW-0133">Cell shape</keyword>
<evidence type="ECO:0000256" key="1">
    <source>
        <dbReference type="ARBA" id="ARBA00004496"/>
    </source>
</evidence>
<dbReference type="Gene3D" id="3.90.190.20">
    <property type="entry name" value="Mur ligase, C-terminal domain"/>
    <property type="match status" value="1"/>
</dbReference>
<dbReference type="GO" id="GO:0004326">
    <property type="term" value="F:tetrahydrofolylpolyglutamate synthase activity"/>
    <property type="evidence" value="ECO:0007669"/>
    <property type="project" value="InterPro"/>
</dbReference>
<gene>
    <name evidence="9 11" type="primary">murD</name>
    <name evidence="11" type="ORF">NLO413_0947</name>
</gene>
<dbReference type="EMBL" id="LANX01000001">
    <property type="protein sequence ID" value="KJV69554.1"/>
    <property type="molecule type" value="Genomic_DNA"/>
</dbReference>
<dbReference type="InterPro" id="IPR005762">
    <property type="entry name" value="MurD"/>
</dbReference>
<dbReference type="RefSeq" id="WP_045809235.1">
    <property type="nucleotide sequence ID" value="NZ_LANX01000001.1"/>
</dbReference>
<dbReference type="PROSITE" id="PS01011">
    <property type="entry name" value="FOLYLPOLYGLU_SYNT_1"/>
    <property type="match status" value="1"/>
</dbReference>
<dbReference type="STRING" id="1359163.NLO413_0947"/>
<proteinExistence type="inferred from homology"/>
<dbReference type="GO" id="GO:0051301">
    <property type="term" value="P:cell division"/>
    <property type="evidence" value="ECO:0007669"/>
    <property type="project" value="UniProtKB-KW"/>
</dbReference>
<dbReference type="AlphaFoldDB" id="A0A0F3NRQ2"/>
<dbReference type="PANTHER" id="PTHR43692:SF1">
    <property type="entry name" value="UDP-N-ACETYLMURAMOYLALANINE--D-GLUTAMATE LIGASE"/>
    <property type="match status" value="1"/>
</dbReference>
<keyword evidence="6 9" id="KW-0547">Nucleotide-binding</keyword>
<dbReference type="OrthoDB" id="9809796at2"/>
<evidence type="ECO:0000256" key="4">
    <source>
        <dbReference type="ARBA" id="ARBA00022598"/>
    </source>
</evidence>
<organism evidence="11 12">
    <name type="scientific">Candidatus Neoehrlichia procyonis str. RAC413</name>
    <dbReference type="NCBI Taxonomy" id="1359163"/>
    <lineage>
        <taxon>Bacteria</taxon>
        <taxon>Pseudomonadati</taxon>
        <taxon>Pseudomonadota</taxon>
        <taxon>Alphaproteobacteria</taxon>
        <taxon>Rickettsiales</taxon>
        <taxon>Anaplasmataceae</taxon>
        <taxon>Candidatus Neoehrlichia</taxon>
    </lineage>
</organism>
<comment type="catalytic activity">
    <reaction evidence="9">
        <text>UDP-N-acetyl-alpha-D-muramoyl-L-alanine + D-glutamate + ATP = UDP-N-acetyl-alpha-D-muramoyl-L-alanyl-D-glutamate + ADP + phosphate + H(+)</text>
        <dbReference type="Rhea" id="RHEA:16429"/>
        <dbReference type="ChEBI" id="CHEBI:15378"/>
        <dbReference type="ChEBI" id="CHEBI:29986"/>
        <dbReference type="ChEBI" id="CHEBI:30616"/>
        <dbReference type="ChEBI" id="CHEBI:43474"/>
        <dbReference type="ChEBI" id="CHEBI:83898"/>
        <dbReference type="ChEBI" id="CHEBI:83900"/>
        <dbReference type="ChEBI" id="CHEBI:456216"/>
        <dbReference type="EC" id="6.3.2.9"/>
    </reaction>
</comment>
<dbReference type="GO" id="GO:0005524">
    <property type="term" value="F:ATP binding"/>
    <property type="evidence" value="ECO:0007669"/>
    <property type="project" value="UniProtKB-UniRule"/>
</dbReference>